<dbReference type="InterPro" id="IPR040605">
    <property type="entry name" value="Glyco_hydro2_dom5"/>
</dbReference>
<dbReference type="Pfam" id="PF00703">
    <property type="entry name" value="Glyco_hydro_2"/>
    <property type="match status" value="1"/>
</dbReference>
<dbReference type="EMBL" id="JAAVJR010000001">
    <property type="protein sequence ID" value="NJW51327.1"/>
    <property type="molecule type" value="Genomic_DNA"/>
</dbReference>
<evidence type="ECO:0000259" key="4">
    <source>
        <dbReference type="Pfam" id="PF00703"/>
    </source>
</evidence>
<feature type="domain" description="DUF4982" evidence="7">
    <location>
        <begin position="619"/>
        <end position="683"/>
    </location>
</feature>
<evidence type="ECO:0000256" key="3">
    <source>
        <dbReference type="ARBA" id="ARBA00023295"/>
    </source>
</evidence>
<accession>A0ABX1CSQ0</accession>
<dbReference type="PROSITE" id="PS51257">
    <property type="entry name" value="PROKAR_LIPOPROTEIN"/>
    <property type="match status" value="1"/>
</dbReference>
<protein>
    <submittedName>
        <fullName evidence="9">Glycoside hydrolase family 2 protein</fullName>
    </submittedName>
</protein>
<dbReference type="InterPro" id="IPR006101">
    <property type="entry name" value="Glyco_hydro_2"/>
</dbReference>
<dbReference type="Gene3D" id="2.60.40.10">
    <property type="entry name" value="Immunoglobulins"/>
    <property type="match status" value="3"/>
</dbReference>
<feature type="domain" description="Glycosyl hydrolases family 2 sugar binding" evidence="6">
    <location>
        <begin position="81"/>
        <end position="186"/>
    </location>
</feature>
<dbReference type="Pfam" id="PF18565">
    <property type="entry name" value="Glyco_hydro2_C5"/>
    <property type="match status" value="1"/>
</dbReference>
<feature type="domain" description="Glycoside hydrolase family 2" evidence="8">
    <location>
        <begin position="698"/>
        <end position="787"/>
    </location>
</feature>
<evidence type="ECO:0000313" key="9">
    <source>
        <dbReference type="EMBL" id="NJW51327.1"/>
    </source>
</evidence>
<dbReference type="InterPro" id="IPR013783">
    <property type="entry name" value="Ig-like_fold"/>
</dbReference>
<evidence type="ECO:0000259" key="5">
    <source>
        <dbReference type="Pfam" id="PF02836"/>
    </source>
</evidence>
<dbReference type="InterPro" id="IPR006103">
    <property type="entry name" value="Glyco_hydro_2_cat"/>
</dbReference>
<dbReference type="SUPFAM" id="SSF49303">
    <property type="entry name" value="beta-Galactosidase/glucuronidase domain"/>
    <property type="match status" value="1"/>
</dbReference>
<evidence type="ECO:0000313" key="10">
    <source>
        <dbReference type="Proteomes" id="UP000703674"/>
    </source>
</evidence>
<feature type="domain" description="Glycoside hydrolase family 2 catalytic" evidence="5">
    <location>
        <begin position="311"/>
        <end position="437"/>
    </location>
</feature>
<gene>
    <name evidence="9" type="ORF">HC175_00170</name>
</gene>
<dbReference type="InterPro" id="IPR051913">
    <property type="entry name" value="GH2_Domain-Containing"/>
</dbReference>
<keyword evidence="10" id="KW-1185">Reference proteome</keyword>
<evidence type="ECO:0000256" key="2">
    <source>
        <dbReference type="ARBA" id="ARBA00022801"/>
    </source>
</evidence>
<dbReference type="InterPro" id="IPR032311">
    <property type="entry name" value="DUF4982"/>
</dbReference>
<dbReference type="Gene3D" id="3.20.20.80">
    <property type="entry name" value="Glycosidases"/>
    <property type="match status" value="1"/>
</dbReference>
<dbReference type="SUPFAM" id="SSF51445">
    <property type="entry name" value="(Trans)glycosidases"/>
    <property type="match status" value="1"/>
</dbReference>
<dbReference type="PANTHER" id="PTHR42732:SF1">
    <property type="entry name" value="BETA-MANNOSIDASE"/>
    <property type="match status" value="1"/>
</dbReference>
<keyword evidence="2 9" id="KW-0378">Hydrolase</keyword>
<keyword evidence="3" id="KW-0326">Glycosidase</keyword>
<sequence length="790" mass="89239">MKSELKYFILACLTLTFFSCEALRRTEKVGEQQKSSREVTNFVDGWLFQRGTTATAASNGEWEEVVLPHTVKIEPLVVNDQWQGTSLYRKDFSVGEINKEKWFFHFEGVMQEARVYINESLVETHKGGYLPFTIDATTHLKENSLNRMEVEVTNVDDPTIPPGKPLADLDFNYYGGIYRNVHLIKTGNIYITDAVEANEVNGGGILVHFDSISAESASGFVKVQVRNESDENRDLGLRISMVSEGGLKKTFLTPVKNVISKGSFHFVQDIALKQPQLWSPTAPNLYELTVEVLNRGEVVDKISLTTGIRSIELKETAFILNGEEFFINGTNRHQEYPYVGYALSDEANYRDAYKIKEAGFNFVRLSHYPHATSFLEACDELGLLVMNAIPGWQFFAEGEFAENALQDIRDMARRDRNHPSVVFWENSLNESGMTAAFIQKANEVLRAELPYNDVYTAGWMDHPAYDLFIPARQHAKPPFYWNNYDKPGRPILIAEYGDWEYYAQNAGFNQKAFNDLQEEERTSRQLRGAGEKRLLQQALNFQEATNSNLKGRQTIGMSNWLMFDYNRGYADDLEASGISDIFRIPKFSFYFYKSQKRPFSGAFSEPMVYIASYWQQASSTDITVYGNTEEVALYLNDSLIERKQPSKDPFSDELWSPPFKFEVESFEAGALKAVGYIDGEEVATHLVQTPLEPAKIELSLDTSGREIATAHPDVVFVYARILDRNGTLVPNANLPVSFTLEGEDAELLGENPKPAEAGIATILLKTKEFIEPLILKASVEGLPAASLTIK</sequence>
<reference evidence="9 10" key="1">
    <citation type="submission" date="2020-03" db="EMBL/GenBank/DDBJ databases">
        <title>Salinimicrobium sp. nov, isolated from SCS.</title>
        <authorList>
            <person name="Cao W.R."/>
        </authorList>
    </citation>
    <scope>NUCLEOTIDE SEQUENCE [LARGE SCALE GENOMIC DNA]</scope>
    <source>
        <strain evidence="10">J15B91</strain>
    </source>
</reference>
<dbReference type="Gene3D" id="2.60.120.260">
    <property type="entry name" value="Galactose-binding domain-like"/>
    <property type="match status" value="1"/>
</dbReference>
<comment type="similarity">
    <text evidence="1">Belongs to the glycosyl hydrolase 2 family.</text>
</comment>
<dbReference type="InterPro" id="IPR006102">
    <property type="entry name" value="Ig-like_GH2"/>
</dbReference>
<proteinExistence type="inferred from homology"/>
<name>A0ABX1CSQ0_9FLAO</name>
<evidence type="ECO:0000259" key="6">
    <source>
        <dbReference type="Pfam" id="PF02837"/>
    </source>
</evidence>
<feature type="domain" description="Glycoside hydrolase family 2 immunoglobulin-like beta-sandwich" evidence="4">
    <location>
        <begin position="214"/>
        <end position="309"/>
    </location>
</feature>
<evidence type="ECO:0000259" key="7">
    <source>
        <dbReference type="Pfam" id="PF16355"/>
    </source>
</evidence>
<dbReference type="SUPFAM" id="SSF49785">
    <property type="entry name" value="Galactose-binding domain-like"/>
    <property type="match status" value="1"/>
</dbReference>
<dbReference type="InterPro" id="IPR006104">
    <property type="entry name" value="Glyco_hydro_2_N"/>
</dbReference>
<dbReference type="InterPro" id="IPR036156">
    <property type="entry name" value="Beta-gal/glucu_dom_sf"/>
</dbReference>
<dbReference type="InterPro" id="IPR017853">
    <property type="entry name" value="GH"/>
</dbReference>
<comment type="caution">
    <text evidence="9">The sequence shown here is derived from an EMBL/GenBank/DDBJ whole genome shotgun (WGS) entry which is preliminary data.</text>
</comment>
<dbReference type="RefSeq" id="WP_168136503.1">
    <property type="nucleotide sequence ID" value="NZ_JAAVJR010000001.1"/>
</dbReference>
<dbReference type="PRINTS" id="PR00132">
    <property type="entry name" value="GLHYDRLASE2"/>
</dbReference>
<dbReference type="GO" id="GO:0016787">
    <property type="term" value="F:hydrolase activity"/>
    <property type="evidence" value="ECO:0007669"/>
    <property type="project" value="UniProtKB-KW"/>
</dbReference>
<organism evidence="9 10">
    <name type="scientific">Salinimicrobium oceani</name>
    <dbReference type="NCBI Taxonomy" id="2722702"/>
    <lineage>
        <taxon>Bacteria</taxon>
        <taxon>Pseudomonadati</taxon>
        <taxon>Bacteroidota</taxon>
        <taxon>Flavobacteriia</taxon>
        <taxon>Flavobacteriales</taxon>
        <taxon>Flavobacteriaceae</taxon>
        <taxon>Salinimicrobium</taxon>
    </lineage>
</organism>
<dbReference type="Proteomes" id="UP000703674">
    <property type="component" value="Unassembled WGS sequence"/>
</dbReference>
<dbReference type="PANTHER" id="PTHR42732">
    <property type="entry name" value="BETA-GALACTOSIDASE"/>
    <property type="match status" value="1"/>
</dbReference>
<dbReference type="Pfam" id="PF16355">
    <property type="entry name" value="DUF4982"/>
    <property type="match status" value="1"/>
</dbReference>
<evidence type="ECO:0000259" key="8">
    <source>
        <dbReference type="Pfam" id="PF18565"/>
    </source>
</evidence>
<dbReference type="Pfam" id="PF02836">
    <property type="entry name" value="Glyco_hydro_2_C"/>
    <property type="match status" value="1"/>
</dbReference>
<evidence type="ECO:0000256" key="1">
    <source>
        <dbReference type="ARBA" id="ARBA00007401"/>
    </source>
</evidence>
<dbReference type="Pfam" id="PF02837">
    <property type="entry name" value="Glyco_hydro_2_N"/>
    <property type="match status" value="1"/>
</dbReference>
<dbReference type="InterPro" id="IPR008979">
    <property type="entry name" value="Galactose-bd-like_sf"/>
</dbReference>